<evidence type="ECO:0000313" key="3">
    <source>
        <dbReference type="Proteomes" id="UP000789405"/>
    </source>
</evidence>
<protein>
    <submittedName>
        <fullName evidence="2">23179_t:CDS:1</fullName>
    </submittedName>
</protein>
<comment type="caution">
    <text evidence="2">The sequence shown here is derived from an EMBL/GenBank/DDBJ whole genome shotgun (WGS) entry which is preliminary data.</text>
</comment>
<feature type="region of interest" description="Disordered" evidence="1">
    <location>
        <begin position="31"/>
        <end position="51"/>
    </location>
</feature>
<keyword evidence="3" id="KW-1185">Reference proteome</keyword>
<evidence type="ECO:0000313" key="2">
    <source>
        <dbReference type="EMBL" id="CAG8734486.1"/>
    </source>
</evidence>
<organism evidence="2 3">
    <name type="scientific">Dentiscutata erythropus</name>
    <dbReference type="NCBI Taxonomy" id="1348616"/>
    <lineage>
        <taxon>Eukaryota</taxon>
        <taxon>Fungi</taxon>
        <taxon>Fungi incertae sedis</taxon>
        <taxon>Mucoromycota</taxon>
        <taxon>Glomeromycotina</taxon>
        <taxon>Glomeromycetes</taxon>
        <taxon>Diversisporales</taxon>
        <taxon>Gigasporaceae</taxon>
        <taxon>Dentiscutata</taxon>
    </lineage>
</organism>
<dbReference type="EMBL" id="CAJVPY010012490">
    <property type="protein sequence ID" value="CAG8734486.1"/>
    <property type="molecule type" value="Genomic_DNA"/>
</dbReference>
<dbReference type="AlphaFoldDB" id="A0A9N9IF89"/>
<sequence>MAQIKGVINQAQQIKQIHNSTITTILHEANKSSTQELEVPTNDIDQDTDSKNELQVLVNQNSAKRNRHNLEK</sequence>
<accession>A0A9N9IF89</accession>
<dbReference type="Proteomes" id="UP000789405">
    <property type="component" value="Unassembled WGS sequence"/>
</dbReference>
<evidence type="ECO:0000256" key="1">
    <source>
        <dbReference type="SAM" id="MobiDB-lite"/>
    </source>
</evidence>
<proteinExistence type="predicted"/>
<feature type="non-terminal residue" evidence="2">
    <location>
        <position position="72"/>
    </location>
</feature>
<reference evidence="2" key="1">
    <citation type="submission" date="2021-06" db="EMBL/GenBank/DDBJ databases">
        <authorList>
            <person name="Kallberg Y."/>
            <person name="Tangrot J."/>
            <person name="Rosling A."/>
        </authorList>
    </citation>
    <scope>NUCLEOTIDE SEQUENCE</scope>
    <source>
        <strain evidence="2">MA453B</strain>
    </source>
</reference>
<gene>
    <name evidence="2" type="ORF">DERYTH_LOCUS15423</name>
</gene>
<name>A0A9N9IF89_9GLOM</name>